<dbReference type="InterPro" id="IPR000509">
    <property type="entry name" value="Ribosomal_eL36"/>
</dbReference>
<name>A0A0B2UK74_9MICR</name>
<dbReference type="GeneID" id="26261982"/>
<dbReference type="VEuPathDB" id="MicrosporidiaDB:M896_070130"/>
<dbReference type="InParanoid" id="A0A0B2UK74"/>
<dbReference type="GO" id="GO:0006412">
    <property type="term" value="P:translation"/>
    <property type="evidence" value="ECO:0007669"/>
    <property type="project" value="InterPro"/>
</dbReference>
<dbReference type="GO" id="GO:0005840">
    <property type="term" value="C:ribosome"/>
    <property type="evidence" value="ECO:0007669"/>
    <property type="project" value="UniProtKB-KW"/>
</dbReference>
<reference evidence="4 5" key="1">
    <citation type="journal article" date="2014" name="MBio">
        <title>The Ordospora colligata genome; evolution of extreme reduction in microsporidia and host-to-parasite horizontal gene transfer.</title>
        <authorList>
            <person name="Pombert J.-F."/>
            <person name="Haag K.L."/>
            <person name="Beidas S."/>
            <person name="Ebert D."/>
            <person name="Keeling P.J."/>
        </authorList>
    </citation>
    <scope>NUCLEOTIDE SEQUENCE [LARGE SCALE GENOMIC DNA]</scope>
    <source>
        <strain evidence="4 5">OC4</strain>
    </source>
</reference>
<dbReference type="Pfam" id="PF01158">
    <property type="entry name" value="Ribosomal_L36e"/>
    <property type="match status" value="1"/>
</dbReference>
<dbReference type="FunCoup" id="A0A0B2UK74">
    <property type="interactions" value="154"/>
</dbReference>
<proteinExistence type="inferred from homology"/>
<sequence>MRKFYKKIQVHCSVEKTGIKKPSKIVCERFRKARAIAAAVADEISGLSPLEKKVTSLIEAKTLNKAKKLLSKRLGSRKRATVKLEKLTKMTMEE</sequence>
<dbReference type="EMBL" id="JOKQ01000007">
    <property type="protein sequence ID" value="KHN69447.1"/>
    <property type="molecule type" value="Genomic_DNA"/>
</dbReference>
<comment type="similarity">
    <text evidence="1">Belongs to the eukaryotic ribosomal protein eL36 family.</text>
</comment>
<evidence type="ECO:0000256" key="2">
    <source>
        <dbReference type="ARBA" id="ARBA00022980"/>
    </source>
</evidence>
<keyword evidence="3" id="KW-0687">Ribonucleoprotein</keyword>
<dbReference type="RefSeq" id="XP_014563489.1">
    <property type="nucleotide sequence ID" value="XM_014708003.1"/>
</dbReference>
<keyword evidence="2 4" id="KW-0689">Ribosomal protein</keyword>
<dbReference type="Gene3D" id="1.10.10.1760">
    <property type="entry name" value="60S ribosomal protein L36"/>
    <property type="match status" value="1"/>
</dbReference>
<dbReference type="OrthoDB" id="9616667at2759"/>
<dbReference type="Proteomes" id="UP000031056">
    <property type="component" value="Unassembled WGS sequence"/>
</dbReference>
<evidence type="ECO:0000256" key="1">
    <source>
        <dbReference type="ARBA" id="ARBA00006509"/>
    </source>
</evidence>
<dbReference type="HOGENOM" id="CLU_140672_1_1_1"/>
<keyword evidence="5" id="KW-1185">Reference proteome</keyword>
<protein>
    <submittedName>
        <fullName evidence="4">Ribosomal protein L36</fullName>
    </submittedName>
</protein>
<organism evidence="4 5">
    <name type="scientific">Ordospora colligata OC4</name>
    <dbReference type="NCBI Taxonomy" id="1354746"/>
    <lineage>
        <taxon>Eukaryota</taxon>
        <taxon>Fungi</taxon>
        <taxon>Fungi incertae sedis</taxon>
        <taxon>Microsporidia</taxon>
        <taxon>Ordosporidae</taxon>
        <taxon>Ordospora</taxon>
    </lineage>
</organism>
<dbReference type="GO" id="GO:0003735">
    <property type="term" value="F:structural constituent of ribosome"/>
    <property type="evidence" value="ECO:0007669"/>
    <property type="project" value="InterPro"/>
</dbReference>
<evidence type="ECO:0000256" key="3">
    <source>
        <dbReference type="ARBA" id="ARBA00023274"/>
    </source>
</evidence>
<gene>
    <name evidence="4" type="ORF">M896_070130</name>
</gene>
<dbReference type="AlphaFoldDB" id="A0A0B2UK74"/>
<evidence type="ECO:0000313" key="5">
    <source>
        <dbReference type="Proteomes" id="UP000031056"/>
    </source>
</evidence>
<dbReference type="InterPro" id="IPR038097">
    <property type="entry name" value="Ribosomal_eL36_sf"/>
</dbReference>
<comment type="caution">
    <text evidence="4">The sequence shown here is derived from an EMBL/GenBank/DDBJ whole genome shotgun (WGS) entry which is preliminary data.</text>
</comment>
<accession>A0A0B2UK74</accession>
<evidence type="ECO:0000313" key="4">
    <source>
        <dbReference type="EMBL" id="KHN69447.1"/>
    </source>
</evidence>
<dbReference type="GO" id="GO:1990904">
    <property type="term" value="C:ribonucleoprotein complex"/>
    <property type="evidence" value="ECO:0007669"/>
    <property type="project" value="UniProtKB-KW"/>
</dbReference>